<sequence>MGKFNKSEDYLSKFPFGKVPAFEGKDCTLYESNAIAYYIASLNEETGLLGANPVKAAQIQQYIFMSDNEIIPPMYSWIGPIKGYVPYNKNNVNKAQEDIKKVMGILNTVLSKKTYLVGERITLADITVFCSLTLLYQELFDLAFRSAYPNVNRWFLTLANQKQFKNVIGEIKLCEVQAQYVPPKKEKKEKKEKKKEAPKPAAAPAPAAEEKPKEKKKNPMDLLPKSSFNLEDWKRFYSNNDTKPNAVDYFWKNYDAEGYSMWRVDYKYNDELTQTFMSCNLIGGFFQRMELLRKYAFGTLIVTGENNNNQISGYFIIRGSEIPEILIDVPDYPSFTFTKVDSNDAKVKAEYEDYIAWEGPTFSNTTVVDGKVFK</sequence>
<dbReference type="InterPro" id="IPR050802">
    <property type="entry name" value="EF-GSTs"/>
</dbReference>
<evidence type="ECO:0000256" key="5">
    <source>
        <dbReference type="SAM" id="MobiDB-lite"/>
    </source>
</evidence>
<dbReference type="InterPro" id="IPR036282">
    <property type="entry name" value="Glutathione-S-Trfase_C_sf"/>
</dbReference>
<dbReference type="SUPFAM" id="SSF47616">
    <property type="entry name" value="GST C-terminal domain-like"/>
    <property type="match status" value="1"/>
</dbReference>
<dbReference type="PANTHER" id="PTHR43986">
    <property type="entry name" value="ELONGATION FACTOR 1-GAMMA"/>
    <property type="match status" value="1"/>
</dbReference>
<dbReference type="CDD" id="cd03181">
    <property type="entry name" value="GST_C_EF1Bgamma_like"/>
    <property type="match status" value="1"/>
</dbReference>
<feature type="domain" description="GST C-terminal" evidence="8">
    <location>
        <begin position="52"/>
        <end position="184"/>
    </location>
</feature>
<evidence type="ECO:0000259" key="6">
    <source>
        <dbReference type="PROSITE" id="PS50040"/>
    </source>
</evidence>
<dbReference type="GO" id="GO:0005737">
    <property type="term" value="C:cytoplasm"/>
    <property type="evidence" value="ECO:0007669"/>
    <property type="project" value="TreeGrafter"/>
</dbReference>
<dbReference type="Pfam" id="PF02798">
    <property type="entry name" value="GST_N"/>
    <property type="match status" value="1"/>
</dbReference>
<gene>
    <name evidence="9" type="ORF">BCR36DRAFT_582010</name>
</gene>
<dbReference type="OrthoDB" id="249703at2759"/>
<reference evidence="9 10" key="2">
    <citation type="submission" date="2016-08" db="EMBL/GenBank/DDBJ databases">
        <title>Pervasive Adenine N6-methylation of Active Genes in Fungi.</title>
        <authorList>
            <consortium name="DOE Joint Genome Institute"/>
            <person name="Mondo S.J."/>
            <person name="Dannebaum R.O."/>
            <person name="Kuo R.C."/>
            <person name="Labutti K."/>
            <person name="Haridas S."/>
            <person name="Kuo A."/>
            <person name="Salamov A."/>
            <person name="Ahrendt S.R."/>
            <person name="Lipzen A."/>
            <person name="Sullivan W."/>
            <person name="Andreopoulos W.B."/>
            <person name="Clum A."/>
            <person name="Lindquist E."/>
            <person name="Daum C."/>
            <person name="Ramamoorthy G.K."/>
            <person name="Gryganskyi A."/>
            <person name="Culley D."/>
            <person name="Magnuson J.K."/>
            <person name="James T.Y."/>
            <person name="O'Malley M.A."/>
            <person name="Stajich J.E."/>
            <person name="Spatafora J.W."/>
            <person name="Visel A."/>
            <person name="Grigoriev I.V."/>
        </authorList>
    </citation>
    <scope>NUCLEOTIDE SEQUENCE [LARGE SCALE GENOMIC DNA]</scope>
    <source>
        <strain evidence="10">finn</strain>
    </source>
</reference>
<dbReference type="PROSITE" id="PS50405">
    <property type="entry name" value="GST_CTER"/>
    <property type="match status" value="1"/>
</dbReference>
<dbReference type="Gene3D" id="1.20.1050.10">
    <property type="match status" value="1"/>
</dbReference>
<dbReference type="InterPro" id="IPR036433">
    <property type="entry name" value="EF1B_G_C_sf"/>
</dbReference>
<keyword evidence="10" id="KW-1185">Reference proteome</keyword>
<dbReference type="InterPro" id="IPR004046">
    <property type="entry name" value="GST_C"/>
</dbReference>
<dbReference type="Pfam" id="PF00647">
    <property type="entry name" value="EF1G"/>
    <property type="match status" value="1"/>
</dbReference>
<dbReference type="Gene3D" id="3.40.30.10">
    <property type="entry name" value="Glutaredoxin"/>
    <property type="match status" value="1"/>
</dbReference>
<comment type="caution">
    <text evidence="9">The sequence shown here is derived from an EMBL/GenBank/DDBJ whole genome shotgun (WGS) entry which is preliminary data.</text>
</comment>
<evidence type="ECO:0000256" key="4">
    <source>
        <dbReference type="RuleBase" id="RU003494"/>
    </source>
</evidence>
<evidence type="ECO:0000256" key="1">
    <source>
        <dbReference type="ARBA" id="ARBA00022768"/>
    </source>
</evidence>
<dbReference type="Proteomes" id="UP000193719">
    <property type="component" value="Unassembled WGS sequence"/>
</dbReference>
<dbReference type="SFLD" id="SFLDS00019">
    <property type="entry name" value="Glutathione_Transferase_(cytos"/>
    <property type="match status" value="1"/>
</dbReference>
<evidence type="ECO:0000313" key="9">
    <source>
        <dbReference type="EMBL" id="ORX53728.1"/>
    </source>
</evidence>
<dbReference type="Gene3D" id="3.30.70.1010">
    <property type="entry name" value="Translation elongation factor EF1B, gamma chain, conserved domain"/>
    <property type="match status" value="1"/>
</dbReference>
<dbReference type="EMBL" id="MCFH01000012">
    <property type="protein sequence ID" value="ORX53728.1"/>
    <property type="molecule type" value="Genomic_DNA"/>
</dbReference>
<keyword evidence="1 3" id="KW-0251">Elongation factor</keyword>
<keyword evidence="2 3" id="KW-0648">Protein biosynthesis</keyword>
<dbReference type="InterPro" id="IPR004045">
    <property type="entry name" value="Glutathione_S-Trfase_N"/>
</dbReference>
<organism evidence="9 10">
    <name type="scientific">Piromyces finnis</name>
    <dbReference type="NCBI Taxonomy" id="1754191"/>
    <lineage>
        <taxon>Eukaryota</taxon>
        <taxon>Fungi</taxon>
        <taxon>Fungi incertae sedis</taxon>
        <taxon>Chytridiomycota</taxon>
        <taxon>Chytridiomycota incertae sedis</taxon>
        <taxon>Neocallimastigomycetes</taxon>
        <taxon>Neocallimastigales</taxon>
        <taxon>Neocallimastigaceae</taxon>
        <taxon>Piromyces</taxon>
    </lineage>
</organism>
<dbReference type="InterPro" id="IPR040079">
    <property type="entry name" value="Glutathione_S-Trfase"/>
</dbReference>
<dbReference type="SUPFAM" id="SSF52833">
    <property type="entry name" value="Thioredoxin-like"/>
    <property type="match status" value="1"/>
</dbReference>
<dbReference type="PROSITE" id="PS50040">
    <property type="entry name" value="EF1G_C"/>
    <property type="match status" value="1"/>
</dbReference>
<dbReference type="InterPro" id="IPR036249">
    <property type="entry name" value="Thioredoxin-like_sf"/>
</dbReference>
<feature type="region of interest" description="Disordered" evidence="5">
    <location>
        <begin position="184"/>
        <end position="222"/>
    </location>
</feature>
<dbReference type="SUPFAM" id="SSF89942">
    <property type="entry name" value="eEF1-gamma domain"/>
    <property type="match status" value="1"/>
</dbReference>
<feature type="domain" description="GST N-terminal" evidence="7">
    <location>
        <begin position="1"/>
        <end position="47"/>
    </location>
</feature>
<dbReference type="SMART" id="SM01183">
    <property type="entry name" value="EF1G"/>
    <property type="match status" value="1"/>
</dbReference>
<dbReference type="InterPro" id="IPR001662">
    <property type="entry name" value="EF1B_G_C"/>
</dbReference>
<dbReference type="AlphaFoldDB" id="A0A1Y1VDT7"/>
<dbReference type="Pfam" id="PF00043">
    <property type="entry name" value="GST_C"/>
    <property type="match status" value="1"/>
</dbReference>
<dbReference type="PANTHER" id="PTHR43986:SF1">
    <property type="entry name" value="ELONGATION FACTOR 1-GAMMA"/>
    <property type="match status" value="1"/>
</dbReference>
<evidence type="ECO:0000256" key="2">
    <source>
        <dbReference type="ARBA" id="ARBA00022917"/>
    </source>
</evidence>
<comment type="similarity">
    <text evidence="4">Belongs to the GST superfamily.</text>
</comment>
<reference evidence="9 10" key="1">
    <citation type="submission" date="2016-08" db="EMBL/GenBank/DDBJ databases">
        <title>Genomes of anaerobic fungi encode conserved fungal cellulosomes for biomass hydrolysis.</title>
        <authorList>
            <consortium name="DOE Joint Genome Institute"/>
            <person name="Haitjema C.H."/>
            <person name="Gilmore S.P."/>
            <person name="Henske J.K."/>
            <person name="Solomon K.V."/>
            <person name="De Groot R."/>
            <person name="Kuo A."/>
            <person name="Mondo S.J."/>
            <person name="Salamov A.A."/>
            <person name="Labutti K."/>
            <person name="Zhao Z."/>
            <person name="Chiniquy J."/>
            <person name="Barry K."/>
            <person name="Brewer H.M."/>
            <person name="Purvine S.O."/>
            <person name="Wright A.T."/>
            <person name="Boxma B."/>
            <person name="Van Alen T."/>
            <person name="Hackstein J.H."/>
            <person name="Baker S.E."/>
            <person name="Grigoriev I.V."/>
            <person name="O'Malley M.A."/>
        </authorList>
    </citation>
    <scope>NUCLEOTIDE SEQUENCE [LARGE SCALE GENOMIC DNA]</scope>
    <source>
        <strain evidence="10">finn</strain>
    </source>
</reference>
<dbReference type="PROSITE" id="PS50404">
    <property type="entry name" value="GST_NTER"/>
    <property type="match status" value="1"/>
</dbReference>
<evidence type="ECO:0000259" key="8">
    <source>
        <dbReference type="PROSITE" id="PS50405"/>
    </source>
</evidence>
<dbReference type="STRING" id="1754191.A0A1Y1VDT7"/>
<feature type="compositionally biased region" description="Basic and acidic residues" evidence="5">
    <location>
        <begin position="208"/>
        <end position="219"/>
    </location>
</feature>
<dbReference type="GO" id="GO:0003746">
    <property type="term" value="F:translation elongation factor activity"/>
    <property type="evidence" value="ECO:0007669"/>
    <property type="project" value="UniProtKB-UniRule"/>
</dbReference>
<dbReference type="GO" id="GO:0005634">
    <property type="term" value="C:nucleus"/>
    <property type="evidence" value="ECO:0007669"/>
    <property type="project" value="TreeGrafter"/>
</dbReference>
<protein>
    <submittedName>
        <fullName evidence="9">EF1G-domain-containing protein</fullName>
    </submittedName>
</protein>
<evidence type="ECO:0000313" key="10">
    <source>
        <dbReference type="Proteomes" id="UP000193719"/>
    </source>
</evidence>
<proteinExistence type="inferred from homology"/>
<dbReference type="InterPro" id="IPR010987">
    <property type="entry name" value="Glutathione-S-Trfase_C-like"/>
</dbReference>
<accession>A0A1Y1VDT7</accession>
<dbReference type="FunFam" id="1.20.1050.10:FF:000006">
    <property type="entry name" value="Elongation factor 1 gamma"/>
    <property type="match status" value="1"/>
</dbReference>
<evidence type="ECO:0000259" key="7">
    <source>
        <dbReference type="PROSITE" id="PS50404"/>
    </source>
</evidence>
<evidence type="ECO:0000256" key="3">
    <source>
        <dbReference type="PROSITE-ProRule" id="PRU00519"/>
    </source>
</evidence>
<dbReference type="SFLD" id="SFLDG00358">
    <property type="entry name" value="Main_(cytGST)"/>
    <property type="match status" value="1"/>
</dbReference>
<feature type="domain" description="EF-1-gamma C-terminal" evidence="6">
    <location>
        <begin position="216"/>
        <end position="374"/>
    </location>
</feature>
<name>A0A1Y1VDT7_9FUNG</name>
<dbReference type="FunFam" id="3.30.70.1010:FF:000001">
    <property type="entry name" value="Elongation factor 1-gamma 1"/>
    <property type="match status" value="1"/>
</dbReference>